<evidence type="ECO:0000313" key="9">
    <source>
        <dbReference type="Proteomes" id="UP000664534"/>
    </source>
</evidence>
<keyword evidence="4 6" id="KW-0472">Membrane</keyword>
<dbReference type="Proteomes" id="UP000664534">
    <property type="component" value="Unassembled WGS sequence"/>
</dbReference>
<evidence type="ECO:0000313" key="8">
    <source>
        <dbReference type="EMBL" id="CAF9923634.1"/>
    </source>
</evidence>
<comment type="subcellular location">
    <subcellularLocation>
        <location evidence="1">Membrane</location>
        <topology evidence="1">Multi-pass membrane protein</topology>
    </subcellularLocation>
</comment>
<keyword evidence="9" id="KW-1185">Reference proteome</keyword>
<name>A0A8H3IRT2_9LECA</name>
<evidence type="ECO:0000256" key="4">
    <source>
        <dbReference type="ARBA" id="ARBA00023136"/>
    </source>
</evidence>
<evidence type="ECO:0000256" key="1">
    <source>
        <dbReference type="ARBA" id="ARBA00004141"/>
    </source>
</evidence>
<comment type="caution">
    <text evidence="8">The sequence shown here is derived from an EMBL/GenBank/DDBJ whole genome shotgun (WGS) entry which is preliminary data.</text>
</comment>
<sequence length="389" mass="43488">MAEDVHASKTGTLIAADTTLICLSAIAVALRLLSRRLSRSGLWYDDYAIMFAMVLAWTLPVCNLIATHFDFGKHQAVARPDAAEKWYHILYVFENFYAPAIAMVKVSILLFYARIFTEHTAKMPAQVWFRRALYAMGAITFLWWITCQFIVIFECAPIHYFWDRKPVTGHCLNVQLFFQGQAIPNIITDLLLLMLPMPLIWKLQLPMGQKAALSGVFLLGSFVTATSIYRLTLLLKLTQVDITWNYADAALWSAVEPNVAVISACLPMLRPVLRLIGGSLGSMSSLGKSPGHTVGSPGTAGNDYPHWRSNTLPTTKGAGHFARLAEASSSSEREHREEWELWEGRRSKDVQRTNLVGRSDQKDMIGQAELGAVPHGAIHVRNEISLRDE</sequence>
<dbReference type="OrthoDB" id="10017208at2759"/>
<evidence type="ECO:0000259" key="7">
    <source>
        <dbReference type="Pfam" id="PF20684"/>
    </source>
</evidence>
<evidence type="ECO:0000256" key="3">
    <source>
        <dbReference type="ARBA" id="ARBA00022989"/>
    </source>
</evidence>
<protein>
    <recommendedName>
        <fullName evidence="7">Rhodopsin domain-containing protein</fullName>
    </recommendedName>
</protein>
<dbReference type="PANTHER" id="PTHR33048">
    <property type="entry name" value="PTH11-LIKE INTEGRAL MEMBRANE PROTEIN (AFU_ORTHOLOGUE AFUA_5G11245)"/>
    <property type="match status" value="1"/>
</dbReference>
<dbReference type="InterPro" id="IPR049326">
    <property type="entry name" value="Rhodopsin_dom_fungi"/>
</dbReference>
<dbReference type="AlphaFoldDB" id="A0A8H3IRT2"/>
<feature type="transmembrane region" description="Helical" evidence="6">
    <location>
        <begin position="86"/>
        <end position="112"/>
    </location>
</feature>
<keyword evidence="3 6" id="KW-1133">Transmembrane helix</keyword>
<dbReference type="GO" id="GO:0016020">
    <property type="term" value="C:membrane"/>
    <property type="evidence" value="ECO:0007669"/>
    <property type="project" value="UniProtKB-SubCell"/>
</dbReference>
<feature type="transmembrane region" description="Helical" evidence="6">
    <location>
        <begin position="212"/>
        <end position="229"/>
    </location>
</feature>
<dbReference type="EMBL" id="CAJPDT010000034">
    <property type="protein sequence ID" value="CAF9923634.1"/>
    <property type="molecule type" value="Genomic_DNA"/>
</dbReference>
<evidence type="ECO:0000256" key="6">
    <source>
        <dbReference type="SAM" id="Phobius"/>
    </source>
</evidence>
<feature type="transmembrane region" description="Helical" evidence="6">
    <location>
        <begin position="46"/>
        <end position="66"/>
    </location>
</feature>
<feature type="transmembrane region" description="Helical" evidence="6">
    <location>
        <begin position="12"/>
        <end position="34"/>
    </location>
</feature>
<feature type="domain" description="Rhodopsin" evidence="7">
    <location>
        <begin position="30"/>
        <end position="274"/>
    </location>
</feature>
<dbReference type="PANTHER" id="PTHR33048:SF47">
    <property type="entry name" value="INTEGRAL MEMBRANE PROTEIN-RELATED"/>
    <property type="match status" value="1"/>
</dbReference>
<dbReference type="Pfam" id="PF20684">
    <property type="entry name" value="Fung_rhodopsin"/>
    <property type="match status" value="1"/>
</dbReference>
<accession>A0A8H3IRT2</accession>
<evidence type="ECO:0000256" key="5">
    <source>
        <dbReference type="ARBA" id="ARBA00038359"/>
    </source>
</evidence>
<keyword evidence="2 6" id="KW-0812">Transmembrane</keyword>
<comment type="similarity">
    <text evidence="5">Belongs to the SAT4 family.</text>
</comment>
<dbReference type="InterPro" id="IPR052337">
    <property type="entry name" value="SAT4-like"/>
</dbReference>
<organism evidence="8 9">
    <name type="scientific">Imshaugia aleurites</name>
    <dbReference type="NCBI Taxonomy" id="172621"/>
    <lineage>
        <taxon>Eukaryota</taxon>
        <taxon>Fungi</taxon>
        <taxon>Dikarya</taxon>
        <taxon>Ascomycota</taxon>
        <taxon>Pezizomycotina</taxon>
        <taxon>Lecanoromycetes</taxon>
        <taxon>OSLEUM clade</taxon>
        <taxon>Lecanoromycetidae</taxon>
        <taxon>Lecanorales</taxon>
        <taxon>Lecanorineae</taxon>
        <taxon>Parmeliaceae</taxon>
        <taxon>Imshaugia</taxon>
    </lineage>
</organism>
<evidence type="ECO:0000256" key="2">
    <source>
        <dbReference type="ARBA" id="ARBA00022692"/>
    </source>
</evidence>
<feature type="transmembrane region" description="Helical" evidence="6">
    <location>
        <begin position="133"/>
        <end position="162"/>
    </location>
</feature>
<reference evidence="8" key="1">
    <citation type="submission" date="2021-03" db="EMBL/GenBank/DDBJ databases">
        <authorList>
            <person name="Tagirdzhanova G."/>
        </authorList>
    </citation>
    <scope>NUCLEOTIDE SEQUENCE</scope>
</reference>
<gene>
    <name evidence="8" type="ORF">IMSHALPRED_005977</name>
</gene>
<proteinExistence type="inferred from homology"/>